<feature type="non-terminal residue" evidence="2">
    <location>
        <position position="1"/>
    </location>
</feature>
<proteinExistence type="predicted"/>
<evidence type="ECO:0000256" key="1">
    <source>
        <dbReference type="SAM" id="MobiDB-lite"/>
    </source>
</evidence>
<sequence>RPPLLPFRRRPASTPRRPPLPSPPACFCSKGCRAAPPAPAPLGRIFAAPDSSAIPAAALHLPRTAPPCRLTSAAREVVLRQGESPPRLDLRRLRLLRHPCRPELCIRRPRRGRLPQGPSVDPQLLRLRDVDAVCPGLHAAGAIHIELLPRLLLPEPRSPAAAAAAPRRRQRCTGSTSTTTASVLAVRIHLVEDLHDARPSLPSRSAPLPLLLPLNKPLSYGIGEKCFTGCQIGYL</sequence>
<accession>A0A5J9VW86</accession>
<organism evidence="2 3">
    <name type="scientific">Eragrostis curvula</name>
    <name type="common">weeping love grass</name>
    <dbReference type="NCBI Taxonomy" id="38414"/>
    <lineage>
        <taxon>Eukaryota</taxon>
        <taxon>Viridiplantae</taxon>
        <taxon>Streptophyta</taxon>
        <taxon>Embryophyta</taxon>
        <taxon>Tracheophyta</taxon>
        <taxon>Spermatophyta</taxon>
        <taxon>Magnoliopsida</taxon>
        <taxon>Liliopsida</taxon>
        <taxon>Poales</taxon>
        <taxon>Poaceae</taxon>
        <taxon>PACMAD clade</taxon>
        <taxon>Chloridoideae</taxon>
        <taxon>Eragrostideae</taxon>
        <taxon>Eragrostidinae</taxon>
        <taxon>Eragrostis</taxon>
    </lineage>
</organism>
<dbReference type="EMBL" id="RWGY01000007">
    <property type="protein sequence ID" value="TVU40499.1"/>
    <property type="molecule type" value="Genomic_DNA"/>
</dbReference>
<evidence type="ECO:0000313" key="2">
    <source>
        <dbReference type="EMBL" id="TVU40499.1"/>
    </source>
</evidence>
<reference evidence="2 3" key="1">
    <citation type="journal article" date="2019" name="Sci. Rep.">
        <title>A high-quality genome of Eragrostis curvula grass provides insights into Poaceae evolution and supports new strategies to enhance forage quality.</title>
        <authorList>
            <person name="Carballo J."/>
            <person name="Santos B.A.C.M."/>
            <person name="Zappacosta D."/>
            <person name="Garbus I."/>
            <person name="Selva J.P."/>
            <person name="Gallo C.A."/>
            <person name="Diaz A."/>
            <person name="Albertini E."/>
            <person name="Caccamo M."/>
            <person name="Echenique V."/>
        </authorList>
    </citation>
    <scope>NUCLEOTIDE SEQUENCE [LARGE SCALE GENOMIC DNA]</scope>
    <source>
        <strain evidence="3">cv. Victoria</strain>
        <tissue evidence="2">Leaf</tissue>
    </source>
</reference>
<evidence type="ECO:0000313" key="3">
    <source>
        <dbReference type="Proteomes" id="UP000324897"/>
    </source>
</evidence>
<keyword evidence="3" id="KW-1185">Reference proteome</keyword>
<comment type="caution">
    <text evidence="2">The sequence shown here is derived from an EMBL/GenBank/DDBJ whole genome shotgun (WGS) entry which is preliminary data.</text>
</comment>
<dbReference type="Proteomes" id="UP000324897">
    <property type="component" value="Chromosome 4"/>
</dbReference>
<gene>
    <name evidence="2" type="ORF">EJB05_13966</name>
</gene>
<protein>
    <submittedName>
        <fullName evidence="2">Uncharacterized protein</fullName>
    </submittedName>
</protein>
<dbReference type="Gramene" id="TVU40499">
    <property type="protein sequence ID" value="TVU40499"/>
    <property type="gene ID" value="EJB05_13966"/>
</dbReference>
<feature type="region of interest" description="Disordered" evidence="1">
    <location>
        <begin position="1"/>
        <end position="23"/>
    </location>
</feature>
<name>A0A5J9VW86_9POAL</name>
<dbReference type="AlphaFoldDB" id="A0A5J9VW86"/>